<feature type="chain" id="PRO_5046440252" evidence="1">
    <location>
        <begin position="24"/>
        <end position="165"/>
    </location>
</feature>
<keyword evidence="1" id="KW-0732">Signal</keyword>
<gene>
    <name evidence="2" type="ORF">ACFQ5N_06560</name>
</gene>
<reference evidence="3" key="1">
    <citation type="journal article" date="2019" name="Int. J. Syst. Evol. Microbiol.">
        <title>The Global Catalogue of Microorganisms (GCM) 10K type strain sequencing project: providing services to taxonomists for standard genome sequencing and annotation.</title>
        <authorList>
            <consortium name="The Broad Institute Genomics Platform"/>
            <consortium name="The Broad Institute Genome Sequencing Center for Infectious Disease"/>
            <person name="Wu L."/>
            <person name="Ma J."/>
        </authorList>
    </citation>
    <scope>NUCLEOTIDE SEQUENCE [LARGE SCALE GENOMIC DNA]</scope>
    <source>
        <strain evidence="3">CCUG 62221</strain>
    </source>
</reference>
<feature type="signal peptide" evidence="1">
    <location>
        <begin position="1"/>
        <end position="23"/>
    </location>
</feature>
<dbReference type="PROSITE" id="PS51257">
    <property type="entry name" value="PROKAR_LIPOPROTEIN"/>
    <property type="match status" value="1"/>
</dbReference>
<dbReference type="Pfam" id="PF14060">
    <property type="entry name" value="DUF4252"/>
    <property type="match status" value="1"/>
</dbReference>
<organism evidence="2 3">
    <name type="scientific">Lutibacter holmesii</name>
    <dbReference type="NCBI Taxonomy" id="1137985"/>
    <lineage>
        <taxon>Bacteria</taxon>
        <taxon>Pseudomonadati</taxon>
        <taxon>Bacteroidota</taxon>
        <taxon>Flavobacteriia</taxon>
        <taxon>Flavobacteriales</taxon>
        <taxon>Flavobacteriaceae</taxon>
        <taxon>Lutibacter</taxon>
    </lineage>
</organism>
<proteinExistence type="predicted"/>
<evidence type="ECO:0000313" key="2">
    <source>
        <dbReference type="EMBL" id="MFD1293493.1"/>
    </source>
</evidence>
<comment type="caution">
    <text evidence="2">The sequence shown here is derived from an EMBL/GenBank/DDBJ whole genome shotgun (WGS) entry which is preliminary data.</text>
</comment>
<name>A0ABW3WMW6_9FLAO</name>
<protein>
    <submittedName>
        <fullName evidence="2">DUF4252 domain-containing protein</fullName>
    </submittedName>
</protein>
<dbReference type="RefSeq" id="WP_386808692.1">
    <property type="nucleotide sequence ID" value="NZ_JBHTMV010000003.1"/>
</dbReference>
<dbReference type="EMBL" id="JBHTMV010000003">
    <property type="protein sequence ID" value="MFD1293493.1"/>
    <property type="molecule type" value="Genomic_DNA"/>
</dbReference>
<dbReference type="Proteomes" id="UP001597241">
    <property type="component" value="Unassembled WGS sequence"/>
</dbReference>
<dbReference type="InterPro" id="IPR025348">
    <property type="entry name" value="DUF4252"/>
</dbReference>
<sequence length="165" mass="19262">MKKRSIILVLFVLVITSCSPTYQQFYNSHKNDVNSTAFQMPRFLVNILGGLSPETNSFFKNMNDFSYITLKNVSPEEWELINIEINSITNKKYTDILRKTEIDQKTIISAKEIDGIVKELIYFKYQNNNVNSFYIKGNFDSNKIEQLVSNNEFENLSSKLLEYQN</sequence>
<evidence type="ECO:0000256" key="1">
    <source>
        <dbReference type="SAM" id="SignalP"/>
    </source>
</evidence>
<evidence type="ECO:0000313" key="3">
    <source>
        <dbReference type="Proteomes" id="UP001597241"/>
    </source>
</evidence>
<accession>A0ABW3WMW6</accession>
<keyword evidence="3" id="KW-1185">Reference proteome</keyword>